<protein>
    <submittedName>
        <fullName evidence="1">Uncharacterized protein</fullName>
    </submittedName>
</protein>
<organism evidence="1 2">
    <name type="scientific">Scophthalmus maximus</name>
    <name type="common">Turbot</name>
    <name type="synonym">Psetta maxima</name>
    <dbReference type="NCBI Taxonomy" id="52904"/>
    <lineage>
        <taxon>Eukaryota</taxon>
        <taxon>Metazoa</taxon>
        <taxon>Chordata</taxon>
        <taxon>Craniata</taxon>
        <taxon>Vertebrata</taxon>
        <taxon>Euteleostomi</taxon>
        <taxon>Actinopterygii</taxon>
        <taxon>Neopterygii</taxon>
        <taxon>Teleostei</taxon>
        <taxon>Neoteleostei</taxon>
        <taxon>Acanthomorphata</taxon>
        <taxon>Carangaria</taxon>
        <taxon>Pleuronectiformes</taxon>
        <taxon>Pleuronectoidei</taxon>
        <taxon>Scophthalmidae</taxon>
        <taxon>Scophthalmus</taxon>
    </lineage>
</organism>
<dbReference type="Proteomes" id="UP000438429">
    <property type="component" value="Unassembled WGS sequence"/>
</dbReference>
<sequence>MVMDSSMRVNLFQSQIHSFPECFRKIINIYNIYSLDYGPLSFRTLVLWGATTGSSSRHSSSSGSGRSLRIQLTDPGHGGHDATYADIAVANLRLLLTYILCEQGGECNYRTTLLASDSQLPIQQLRGKVPSQAVKAIKAHQEHNSLCSSTGVQLPYHTLQVMYLGSRKTVNLHPGFFSHPLDIESSVISTSKFGQGTKSFSSGPPSGEKCGP</sequence>
<gene>
    <name evidence="1" type="ORF">F2P81_021789</name>
</gene>
<reference evidence="1 2" key="1">
    <citation type="submission" date="2019-06" db="EMBL/GenBank/DDBJ databases">
        <title>Draft genomes of female and male turbot (Scophthalmus maximus).</title>
        <authorList>
            <person name="Xu H."/>
            <person name="Xu X.-W."/>
            <person name="Shao C."/>
            <person name="Chen S."/>
        </authorList>
    </citation>
    <scope>NUCLEOTIDE SEQUENCE [LARGE SCALE GENOMIC DNA]</scope>
    <source>
        <strain evidence="1">Ysfricsl-2016a</strain>
        <tissue evidence="1">Blood</tissue>
    </source>
</reference>
<evidence type="ECO:0000313" key="1">
    <source>
        <dbReference type="EMBL" id="KAF0024908.1"/>
    </source>
</evidence>
<name>A0A6A4RYA9_SCOMX</name>
<accession>A0A6A4RYA9</accession>
<evidence type="ECO:0000313" key="2">
    <source>
        <dbReference type="Proteomes" id="UP000438429"/>
    </source>
</evidence>
<dbReference type="EMBL" id="VEVO01000020">
    <property type="protein sequence ID" value="KAF0024908.1"/>
    <property type="molecule type" value="Genomic_DNA"/>
</dbReference>
<dbReference type="AlphaFoldDB" id="A0A6A4RYA9"/>
<comment type="caution">
    <text evidence="1">The sequence shown here is derived from an EMBL/GenBank/DDBJ whole genome shotgun (WGS) entry which is preliminary data.</text>
</comment>
<proteinExistence type="predicted"/>